<feature type="domain" description="Thymidylate kinase-like" evidence="11">
    <location>
        <begin position="12"/>
        <end position="190"/>
    </location>
</feature>
<keyword evidence="8 10" id="KW-0067">ATP-binding</keyword>
<protein>
    <recommendedName>
        <fullName evidence="3 10">Thymidylate kinase</fullName>
        <ecNumber evidence="2 10">2.7.4.9</ecNumber>
    </recommendedName>
    <alternativeName>
        <fullName evidence="10">dTMP kinase</fullName>
    </alternativeName>
</protein>
<dbReference type="NCBIfam" id="TIGR00041">
    <property type="entry name" value="DTMP_kinase"/>
    <property type="match status" value="1"/>
</dbReference>
<comment type="similarity">
    <text evidence="1 10">Belongs to the thymidylate kinase family.</text>
</comment>
<gene>
    <name evidence="10 12" type="primary">tmk</name>
    <name evidence="12" type="ORF">ACKQTC_05790</name>
</gene>
<dbReference type="RefSeq" id="WP_408977485.1">
    <property type="nucleotide sequence ID" value="NZ_JBJUVG010000007.1"/>
</dbReference>
<dbReference type="EC" id="2.7.4.9" evidence="2 10"/>
<keyword evidence="4 10" id="KW-0808">Transferase</keyword>
<dbReference type="InterPro" id="IPR018094">
    <property type="entry name" value="Thymidylate_kinase"/>
</dbReference>
<evidence type="ECO:0000256" key="10">
    <source>
        <dbReference type="HAMAP-Rule" id="MF_00165"/>
    </source>
</evidence>
<evidence type="ECO:0000256" key="6">
    <source>
        <dbReference type="ARBA" id="ARBA00022741"/>
    </source>
</evidence>
<dbReference type="GO" id="GO:0004798">
    <property type="term" value="F:dTMP kinase activity"/>
    <property type="evidence" value="ECO:0007669"/>
    <property type="project" value="UniProtKB-EC"/>
</dbReference>
<evidence type="ECO:0000256" key="4">
    <source>
        <dbReference type="ARBA" id="ARBA00022679"/>
    </source>
</evidence>
<keyword evidence="13" id="KW-1185">Reference proteome</keyword>
<evidence type="ECO:0000256" key="2">
    <source>
        <dbReference type="ARBA" id="ARBA00012980"/>
    </source>
</evidence>
<dbReference type="Pfam" id="PF02223">
    <property type="entry name" value="Thymidylate_kin"/>
    <property type="match status" value="1"/>
</dbReference>
<dbReference type="InterPro" id="IPR039430">
    <property type="entry name" value="Thymidylate_kin-like_dom"/>
</dbReference>
<keyword evidence="5 10" id="KW-0545">Nucleotide biosynthesis</keyword>
<dbReference type="Gene3D" id="3.40.50.300">
    <property type="entry name" value="P-loop containing nucleotide triphosphate hydrolases"/>
    <property type="match status" value="1"/>
</dbReference>
<dbReference type="PANTHER" id="PTHR10344:SF4">
    <property type="entry name" value="UMP-CMP KINASE 2, MITOCHONDRIAL"/>
    <property type="match status" value="1"/>
</dbReference>
<evidence type="ECO:0000313" key="12">
    <source>
        <dbReference type="EMBL" id="MFM9413871.1"/>
    </source>
</evidence>
<evidence type="ECO:0000256" key="9">
    <source>
        <dbReference type="ARBA" id="ARBA00048743"/>
    </source>
</evidence>
<sequence length="207" mass="23341">MKTEVSPLFIVFEGIDGSGKSTQLARLSDRLTAAGIPHSCHREPTDGPVGRLLRRALSKEIDLDELTLALLFAADRSEHALLVQAELAAGRTVLCDRHLLSSLAYNAPDLDGQWVHSINAPIRSRVRPDITFLFDLPVDEALTRVSSRGEGRDHYEKREVLQQVRDRYLYWADQLADPILRLDASRPIDSQTESLIQYLKDQHHMPL</sequence>
<dbReference type="InterPro" id="IPR027417">
    <property type="entry name" value="P-loop_NTPase"/>
</dbReference>
<accession>A0ABW9GZ81</accession>
<evidence type="ECO:0000256" key="7">
    <source>
        <dbReference type="ARBA" id="ARBA00022777"/>
    </source>
</evidence>
<comment type="caution">
    <text evidence="12">The sequence shown here is derived from an EMBL/GenBank/DDBJ whole genome shotgun (WGS) entry which is preliminary data.</text>
</comment>
<keyword evidence="7 10" id="KW-0418">Kinase</keyword>
<dbReference type="PANTHER" id="PTHR10344">
    <property type="entry name" value="THYMIDYLATE KINASE"/>
    <property type="match status" value="1"/>
</dbReference>
<comment type="catalytic activity">
    <reaction evidence="9 10">
        <text>dTMP + ATP = dTDP + ADP</text>
        <dbReference type="Rhea" id="RHEA:13517"/>
        <dbReference type="ChEBI" id="CHEBI:30616"/>
        <dbReference type="ChEBI" id="CHEBI:58369"/>
        <dbReference type="ChEBI" id="CHEBI:63528"/>
        <dbReference type="ChEBI" id="CHEBI:456216"/>
        <dbReference type="EC" id="2.7.4.9"/>
    </reaction>
</comment>
<proteinExistence type="inferred from homology"/>
<dbReference type="HAMAP" id="MF_00165">
    <property type="entry name" value="Thymidylate_kinase"/>
    <property type="match status" value="1"/>
</dbReference>
<dbReference type="PROSITE" id="PS01331">
    <property type="entry name" value="THYMIDYLATE_KINASE"/>
    <property type="match status" value="1"/>
</dbReference>
<feature type="binding site" evidence="10">
    <location>
        <begin position="14"/>
        <end position="21"/>
    </location>
    <ligand>
        <name>ATP</name>
        <dbReference type="ChEBI" id="CHEBI:30616"/>
    </ligand>
</feature>
<evidence type="ECO:0000259" key="11">
    <source>
        <dbReference type="Pfam" id="PF02223"/>
    </source>
</evidence>
<comment type="function">
    <text evidence="10">Phosphorylation of dTMP to form dTDP in both de novo and salvage pathways of dTTP synthesis.</text>
</comment>
<keyword evidence="6 10" id="KW-0547">Nucleotide-binding</keyword>
<evidence type="ECO:0000256" key="3">
    <source>
        <dbReference type="ARBA" id="ARBA00017144"/>
    </source>
</evidence>
<name>A0ABW9GZ81_9FIRM</name>
<dbReference type="CDD" id="cd01672">
    <property type="entry name" value="TMPK"/>
    <property type="match status" value="1"/>
</dbReference>
<evidence type="ECO:0000256" key="5">
    <source>
        <dbReference type="ARBA" id="ARBA00022727"/>
    </source>
</evidence>
<dbReference type="EMBL" id="JBJUVG010000007">
    <property type="protein sequence ID" value="MFM9413871.1"/>
    <property type="molecule type" value="Genomic_DNA"/>
</dbReference>
<evidence type="ECO:0000313" key="13">
    <source>
        <dbReference type="Proteomes" id="UP001631949"/>
    </source>
</evidence>
<evidence type="ECO:0000256" key="8">
    <source>
        <dbReference type="ARBA" id="ARBA00022840"/>
    </source>
</evidence>
<dbReference type="InterPro" id="IPR018095">
    <property type="entry name" value="Thymidylate_kin_CS"/>
</dbReference>
<evidence type="ECO:0000256" key="1">
    <source>
        <dbReference type="ARBA" id="ARBA00009776"/>
    </source>
</evidence>
<dbReference type="SUPFAM" id="SSF52540">
    <property type="entry name" value="P-loop containing nucleoside triphosphate hydrolases"/>
    <property type="match status" value="1"/>
</dbReference>
<reference evidence="12 13" key="1">
    <citation type="journal article" date="2016" name="Int. J. Syst. Evol. Microbiol.">
        <title>Peptococcus simiae sp. nov., isolated from rhesus macaque faeces and emended description of the genus Peptococcus.</title>
        <authorList>
            <person name="Shkoporov A.N."/>
            <person name="Efimov B.A."/>
            <person name="Kondova I."/>
            <person name="Ouwerling B."/>
            <person name="Chaplin A.V."/>
            <person name="Shcherbakova V.A."/>
            <person name="Langermans J.A.M."/>
        </authorList>
    </citation>
    <scope>NUCLEOTIDE SEQUENCE [LARGE SCALE GENOMIC DNA]</scope>
    <source>
        <strain evidence="12 13">M108</strain>
    </source>
</reference>
<dbReference type="Proteomes" id="UP001631949">
    <property type="component" value="Unassembled WGS sequence"/>
</dbReference>
<organism evidence="12 13">
    <name type="scientific">Peptococcus simiae</name>
    <dbReference type="NCBI Taxonomy" id="1643805"/>
    <lineage>
        <taxon>Bacteria</taxon>
        <taxon>Bacillati</taxon>
        <taxon>Bacillota</taxon>
        <taxon>Clostridia</taxon>
        <taxon>Eubacteriales</taxon>
        <taxon>Peptococcaceae</taxon>
        <taxon>Peptococcus</taxon>
    </lineage>
</organism>